<dbReference type="RefSeq" id="XP_014178385.1">
    <property type="nucleotide sequence ID" value="XM_014322910.1"/>
</dbReference>
<protein>
    <submittedName>
        <fullName evidence="1">Uncharacterized protein</fullName>
    </submittedName>
</protein>
<accession>J6EV84</accession>
<dbReference type="HOGENOM" id="CLU_2086474_0_0_1"/>
<sequence length="120" mass="13471">MMPYAGGVSIARGVFLDFPPWLDGYSQTAGLLRKPPHERDARTGFNEKGCWACAMPVNVEDEEDQFVGQLTFSRTYDALGDRIDTRRVLEPAQALEQLFGARWEMSNQSAVVESTGKVKW</sequence>
<dbReference type="Proteomes" id="UP000002748">
    <property type="component" value="Unassembled WGS sequence"/>
</dbReference>
<dbReference type="AlphaFoldDB" id="J6EV84"/>
<proteinExistence type="predicted"/>
<dbReference type="KEGG" id="tasa:A1Q1_04672"/>
<comment type="caution">
    <text evidence="1">The sequence shown here is derived from an EMBL/GenBank/DDBJ whole genome shotgun (WGS) entry which is preliminary data.</text>
</comment>
<evidence type="ECO:0000313" key="1">
    <source>
        <dbReference type="EMBL" id="EJT46707.1"/>
    </source>
</evidence>
<dbReference type="VEuPathDB" id="FungiDB:A1Q1_04672"/>
<reference evidence="1 2" key="1">
    <citation type="journal article" date="2012" name="Eukaryot. Cell">
        <title>Draft genome sequence of CBS 2479, the standard type strain of Trichosporon asahii.</title>
        <authorList>
            <person name="Yang R.Y."/>
            <person name="Li H.T."/>
            <person name="Zhu H."/>
            <person name="Zhou G.P."/>
            <person name="Wang M."/>
            <person name="Wang L."/>
        </authorList>
    </citation>
    <scope>NUCLEOTIDE SEQUENCE [LARGE SCALE GENOMIC DNA]</scope>
    <source>
        <strain evidence="2">ATCC 90039 / CBS 2479 / JCM 2466 / KCTC 7840 / NCYC 2677 / UAMH 7654</strain>
    </source>
</reference>
<dbReference type="EMBL" id="ALBS01000280">
    <property type="protein sequence ID" value="EJT46707.1"/>
    <property type="molecule type" value="Genomic_DNA"/>
</dbReference>
<gene>
    <name evidence="1" type="ORF">A1Q1_04672</name>
</gene>
<name>J6EV84_TRIAS</name>
<dbReference type="GeneID" id="25988184"/>
<organism evidence="1 2">
    <name type="scientific">Trichosporon asahii var. asahii (strain ATCC 90039 / CBS 2479 / JCM 2466 / KCTC 7840 / NBRC 103889/ NCYC 2677 / UAMH 7654)</name>
    <name type="common">Yeast</name>
    <dbReference type="NCBI Taxonomy" id="1186058"/>
    <lineage>
        <taxon>Eukaryota</taxon>
        <taxon>Fungi</taxon>
        <taxon>Dikarya</taxon>
        <taxon>Basidiomycota</taxon>
        <taxon>Agaricomycotina</taxon>
        <taxon>Tremellomycetes</taxon>
        <taxon>Trichosporonales</taxon>
        <taxon>Trichosporonaceae</taxon>
        <taxon>Trichosporon</taxon>
    </lineage>
</organism>
<evidence type="ECO:0000313" key="2">
    <source>
        <dbReference type="Proteomes" id="UP000002748"/>
    </source>
</evidence>